<organism evidence="1 2">
    <name type="scientific">Oryza sativa subsp. japonica</name>
    <name type="common">Rice</name>
    <dbReference type="NCBI Taxonomy" id="39947"/>
    <lineage>
        <taxon>Eukaryota</taxon>
        <taxon>Viridiplantae</taxon>
        <taxon>Streptophyta</taxon>
        <taxon>Embryophyta</taxon>
        <taxon>Tracheophyta</taxon>
        <taxon>Spermatophyta</taxon>
        <taxon>Magnoliopsida</taxon>
        <taxon>Liliopsida</taxon>
        <taxon>Poales</taxon>
        <taxon>Poaceae</taxon>
        <taxon>BOP clade</taxon>
        <taxon>Oryzoideae</taxon>
        <taxon>Oryzeae</taxon>
        <taxon>Oryzinae</taxon>
        <taxon>Oryza</taxon>
        <taxon>Oryza sativa</taxon>
    </lineage>
</organism>
<dbReference type="KEGG" id="dosa:Os06g0161300"/>
<dbReference type="EMBL" id="AP008212">
    <property type="protein sequence ID" value="BAF18798.2"/>
    <property type="molecule type" value="Genomic_DNA"/>
</dbReference>
<evidence type="ECO:0000313" key="1">
    <source>
        <dbReference type="EMBL" id="BAF18798.2"/>
    </source>
</evidence>
<protein>
    <submittedName>
        <fullName evidence="1">Os06g0161300 protein</fullName>
    </submittedName>
</protein>
<reference evidence="2" key="2">
    <citation type="journal article" date="2008" name="Nucleic Acids Res.">
        <title>The rice annotation project database (RAP-DB): 2008 update.</title>
        <authorList>
            <consortium name="The rice annotation project (RAP)"/>
        </authorList>
    </citation>
    <scope>GENOME REANNOTATION</scope>
    <source>
        <strain evidence="2">cv. Nipponbare</strain>
    </source>
</reference>
<dbReference type="Proteomes" id="UP000000763">
    <property type="component" value="Chromosome 6"/>
</dbReference>
<name>Q0DEC5_ORYSJ</name>
<evidence type="ECO:0000313" key="2">
    <source>
        <dbReference type="Proteomes" id="UP000000763"/>
    </source>
</evidence>
<proteinExistence type="predicted"/>
<sequence>VVYCQVTKIQFHAVELANFVYKGDFVPIALKHSLKLENANIRLYSLNDRHAISDLVKCFPNLQNLNFHLSWNDAEILGSWRRIFLSLFSGLLLLLRS</sequence>
<accession>Q0DEC5</accession>
<feature type="non-terminal residue" evidence="1">
    <location>
        <position position="1"/>
    </location>
</feature>
<gene>
    <name evidence="1" type="ordered locus">Os06g0161300</name>
</gene>
<reference evidence="1 2" key="1">
    <citation type="journal article" date="2005" name="Nature">
        <title>The map-based sequence of the rice genome.</title>
        <authorList>
            <consortium name="International rice genome sequencing project (IRGSP)"/>
            <person name="Matsumoto T."/>
            <person name="Wu J."/>
            <person name="Kanamori H."/>
            <person name="Katayose Y."/>
            <person name="Fujisawa M."/>
            <person name="Namiki N."/>
            <person name="Mizuno H."/>
            <person name="Yamamoto K."/>
            <person name="Antonio B.A."/>
            <person name="Baba T."/>
            <person name="Sakata K."/>
            <person name="Nagamura Y."/>
            <person name="Aoki H."/>
            <person name="Arikawa K."/>
            <person name="Arita K."/>
            <person name="Bito T."/>
            <person name="Chiden Y."/>
            <person name="Fujitsuka N."/>
            <person name="Fukunaka R."/>
            <person name="Hamada M."/>
            <person name="Harada C."/>
            <person name="Hayashi A."/>
            <person name="Hijishita S."/>
            <person name="Honda M."/>
            <person name="Hosokawa S."/>
            <person name="Ichikawa Y."/>
            <person name="Idonuma A."/>
            <person name="Iijima M."/>
            <person name="Ikeda M."/>
            <person name="Ikeno M."/>
            <person name="Ito K."/>
            <person name="Ito S."/>
            <person name="Ito T."/>
            <person name="Ito Y."/>
            <person name="Ito Y."/>
            <person name="Iwabuchi A."/>
            <person name="Kamiya K."/>
            <person name="Karasawa W."/>
            <person name="Kurita K."/>
            <person name="Katagiri S."/>
            <person name="Kikuta A."/>
            <person name="Kobayashi H."/>
            <person name="Kobayashi N."/>
            <person name="Machita K."/>
            <person name="Maehara T."/>
            <person name="Masukawa M."/>
            <person name="Mizubayashi T."/>
            <person name="Mukai Y."/>
            <person name="Nagasaki H."/>
            <person name="Nagata Y."/>
            <person name="Naito S."/>
            <person name="Nakashima M."/>
            <person name="Nakama Y."/>
            <person name="Nakamichi Y."/>
            <person name="Nakamura M."/>
            <person name="Meguro A."/>
            <person name="Negishi M."/>
            <person name="Ohta I."/>
            <person name="Ohta T."/>
            <person name="Okamoto M."/>
            <person name="Ono N."/>
            <person name="Saji S."/>
            <person name="Sakaguchi M."/>
            <person name="Sakai K."/>
            <person name="Shibata M."/>
            <person name="Shimokawa T."/>
            <person name="Song J."/>
            <person name="Takazaki Y."/>
            <person name="Terasawa K."/>
            <person name="Tsugane M."/>
            <person name="Tsuji K."/>
            <person name="Ueda S."/>
            <person name="Waki K."/>
            <person name="Yamagata H."/>
            <person name="Yamamoto M."/>
            <person name="Yamamoto S."/>
            <person name="Yamane H."/>
            <person name="Yoshiki S."/>
            <person name="Yoshihara R."/>
            <person name="Yukawa K."/>
            <person name="Zhong H."/>
            <person name="Yano M."/>
            <person name="Yuan Q."/>
            <person name="Ouyang S."/>
            <person name="Liu J."/>
            <person name="Jones K.M."/>
            <person name="Gansberger K."/>
            <person name="Moffat K."/>
            <person name="Hill J."/>
            <person name="Bera J."/>
            <person name="Fadrosh D."/>
            <person name="Jin S."/>
            <person name="Johri S."/>
            <person name="Kim M."/>
            <person name="Overton L."/>
            <person name="Reardon M."/>
            <person name="Tsitrin T."/>
            <person name="Vuong H."/>
            <person name="Weaver B."/>
            <person name="Ciecko A."/>
            <person name="Tallon L."/>
            <person name="Jackson J."/>
            <person name="Pai G."/>
            <person name="Aken S.V."/>
            <person name="Utterback T."/>
            <person name="Reidmuller S."/>
            <person name="Feldblyum T."/>
            <person name="Hsiao J."/>
            <person name="Zismann V."/>
            <person name="Iobst S."/>
            <person name="de Vazeille A.R."/>
            <person name="Buell C.R."/>
            <person name="Ying K."/>
            <person name="Li Y."/>
            <person name="Lu T."/>
            <person name="Huang Y."/>
            <person name="Zhao Q."/>
            <person name="Feng Q."/>
            <person name="Zhang L."/>
            <person name="Zhu J."/>
            <person name="Weng Q."/>
            <person name="Mu J."/>
            <person name="Lu Y."/>
            <person name="Fan D."/>
            <person name="Liu Y."/>
            <person name="Guan J."/>
            <person name="Zhang Y."/>
            <person name="Yu S."/>
            <person name="Liu X."/>
            <person name="Zhang Y."/>
            <person name="Hong G."/>
            <person name="Han B."/>
            <person name="Choisne N."/>
            <person name="Demange N."/>
            <person name="Orjeda G."/>
            <person name="Samain S."/>
            <person name="Cattolico L."/>
            <person name="Pelletier E."/>
            <person name="Couloux A."/>
            <person name="Segurens B."/>
            <person name="Wincker P."/>
            <person name="D'Hont A."/>
            <person name="Scarpelli C."/>
            <person name="Weissenbach J."/>
            <person name="Salanoubat M."/>
            <person name="Quetier F."/>
            <person name="Yu Y."/>
            <person name="Kim H.R."/>
            <person name="Rambo T."/>
            <person name="Currie J."/>
            <person name="Collura K."/>
            <person name="Luo M."/>
            <person name="Yang T."/>
            <person name="Ammiraju J.S.S."/>
            <person name="Engler F."/>
            <person name="Soderlund C."/>
            <person name="Wing R.A."/>
            <person name="Palmer L.E."/>
            <person name="de la Bastide M."/>
            <person name="Spiegel L."/>
            <person name="Nascimento L."/>
            <person name="Zutavern T."/>
            <person name="O'Shaughnessy A."/>
            <person name="Dike S."/>
            <person name="Dedhia N."/>
            <person name="Preston R."/>
            <person name="Balija V."/>
            <person name="McCombie W.R."/>
            <person name="Chow T."/>
            <person name="Chen H."/>
            <person name="Chung M."/>
            <person name="Chen C."/>
            <person name="Shaw J."/>
            <person name="Wu H."/>
            <person name="Hsiao K."/>
            <person name="Chao Y."/>
            <person name="Chu M."/>
            <person name="Cheng C."/>
            <person name="Hour A."/>
            <person name="Lee P."/>
            <person name="Lin S."/>
            <person name="Lin Y."/>
            <person name="Liou J."/>
            <person name="Liu S."/>
            <person name="Hsing Y."/>
            <person name="Raghuvanshi S."/>
            <person name="Mohanty A."/>
            <person name="Bharti A.K."/>
            <person name="Gaur A."/>
            <person name="Gupta V."/>
            <person name="Kumar D."/>
            <person name="Ravi V."/>
            <person name="Vij S."/>
            <person name="Kapur A."/>
            <person name="Khurana P."/>
            <person name="Khurana P."/>
            <person name="Khurana J.P."/>
            <person name="Tyagi A.K."/>
            <person name="Gaikwad K."/>
            <person name="Singh A."/>
            <person name="Dalal V."/>
            <person name="Srivastava S."/>
            <person name="Dixit A."/>
            <person name="Pal A.K."/>
            <person name="Ghazi I.A."/>
            <person name="Yadav M."/>
            <person name="Pandit A."/>
            <person name="Bhargava A."/>
            <person name="Sureshbabu K."/>
            <person name="Batra K."/>
            <person name="Sharma T.R."/>
            <person name="Mohapatra T."/>
            <person name="Singh N.K."/>
            <person name="Messing J."/>
            <person name="Nelson A.B."/>
            <person name="Fuks G."/>
            <person name="Kavchok S."/>
            <person name="Keizer G."/>
            <person name="Linton E."/>
            <person name="Llaca V."/>
            <person name="Song R."/>
            <person name="Tanyolac B."/>
            <person name="Young S."/>
            <person name="Ho-Il K."/>
            <person name="Hahn J.H."/>
            <person name="Sangsakoo G."/>
            <person name="Vanavichit A."/>
            <person name="de Mattos Luiz.A.T."/>
            <person name="Zimmer P.D."/>
            <person name="Malone G."/>
            <person name="Dellagostin O."/>
            <person name="de Oliveira A.C."/>
            <person name="Bevan M."/>
            <person name="Bancroft I."/>
            <person name="Minx P."/>
            <person name="Cordum H."/>
            <person name="Wilson R."/>
            <person name="Cheng Z."/>
            <person name="Jin W."/>
            <person name="Jiang J."/>
            <person name="Leong S.A."/>
            <person name="Iwama H."/>
            <person name="Gojobori T."/>
            <person name="Itoh T."/>
            <person name="Niimura Y."/>
            <person name="Fujii Y."/>
            <person name="Habara T."/>
            <person name="Sakai H."/>
            <person name="Sato Y."/>
            <person name="Wilson G."/>
            <person name="Kumar K."/>
            <person name="McCouch S."/>
            <person name="Juretic N."/>
            <person name="Hoen D."/>
            <person name="Wright S."/>
            <person name="Bruskiewich R."/>
            <person name="Bureau T."/>
            <person name="Miyao A."/>
            <person name="Hirochika H."/>
            <person name="Nishikawa T."/>
            <person name="Kadowaki K."/>
            <person name="Sugiura M."/>
            <person name="Burr B."/>
            <person name="Sasaki T."/>
        </authorList>
    </citation>
    <scope>NUCLEOTIDE SEQUENCE [LARGE SCALE GENOMIC DNA]</scope>
    <source>
        <strain evidence="2">cv. Nipponbare</strain>
    </source>
</reference>
<dbReference type="AlphaFoldDB" id="Q0DEC5"/>